<reference evidence="2" key="1">
    <citation type="submission" date="2021-07" db="EMBL/GenBank/DDBJ databases">
        <authorList>
            <person name="Durling M."/>
        </authorList>
    </citation>
    <scope>NUCLEOTIDE SEQUENCE</scope>
</reference>
<evidence type="ECO:0000313" key="2">
    <source>
        <dbReference type="EMBL" id="CAG8982709.1"/>
    </source>
</evidence>
<comment type="caution">
    <text evidence="2">The sequence shown here is derived from an EMBL/GenBank/DDBJ whole genome shotgun (WGS) entry which is preliminary data.</text>
</comment>
<dbReference type="OrthoDB" id="10531863at2759"/>
<feature type="compositionally biased region" description="Basic residues" evidence="1">
    <location>
        <begin position="299"/>
        <end position="313"/>
    </location>
</feature>
<sequence length="313" mass="35758">MALKKIQKRARTPVSPLRKRIPRAAKTAASEKLTNLFKKDSAASQEPAKPAVQTRPISKKRKSESESKPESVSLPKKIAKDAAANKPTKRITKRLSSIHFFTIDKIDEVDIIDKIKRILNIKVFRIRILRINILRKKPPLLPGAGVRRQSTETQLRSYQLGTRNPQRGLVDSSLEISPTAPRVQTSRRRREQEGLERKREEGEASQKKERKERKGGISLNSAGSEEFAPSSGEQMIDLTAIRERHDVERARFPKFFESIEEEIGELADELGLDRPVDVELLDGKGKPRTLRDTREAQLKRRRDMRKKKLKGKK</sequence>
<feature type="region of interest" description="Disordered" evidence="1">
    <location>
        <begin position="139"/>
        <end position="233"/>
    </location>
</feature>
<feature type="region of interest" description="Disordered" evidence="1">
    <location>
        <begin position="282"/>
        <end position="313"/>
    </location>
</feature>
<name>A0A9N9QC26_9HELO</name>
<evidence type="ECO:0000256" key="1">
    <source>
        <dbReference type="SAM" id="MobiDB-lite"/>
    </source>
</evidence>
<evidence type="ECO:0000313" key="3">
    <source>
        <dbReference type="Proteomes" id="UP000701801"/>
    </source>
</evidence>
<gene>
    <name evidence="2" type="ORF">HYALB_00000990</name>
</gene>
<feature type="region of interest" description="Disordered" evidence="1">
    <location>
        <begin position="1"/>
        <end position="87"/>
    </location>
</feature>
<keyword evidence="3" id="KW-1185">Reference proteome</keyword>
<feature type="compositionally biased region" description="Basic and acidic residues" evidence="1">
    <location>
        <begin position="282"/>
        <end position="298"/>
    </location>
</feature>
<protein>
    <submittedName>
        <fullName evidence="2">Uncharacterized protein</fullName>
    </submittedName>
</protein>
<feature type="compositionally biased region" description="Basic and acidic residues" evidence="1">
    <location>
        <begin position="190"/>
        <end position="215"/>
    </location>
</feature>
<feature type="compositionally biased region" description="Basic residues" evidence="1">
    <location>
        <begin position="1"/>
        <end position="23"/>
    </location>
</feature>
<feature type="compositionally biased region" description="Polar residues" evidence="1">
    <location>
        <begin position="151"/>
        <end position="165"/>
    </location>
</feature>
<organism evidence="2 3">
    <name type="scientific">Hymenoscyphus albidus</name>
    <dbReference type="NCBI Taxonomy" id="595503"/>
    <lineage>
        <taxon>Eukaryota</taxon>
        <taxon>Fungi</taxon>
        <taxon>Dikarya</taxon>
        <taxon>Ascomycota</taxon>
        <taxon>Pezizomycotina</taxon>
        <taxon>Leotiomycetes</taxon>
        <taxon>Helotiales</taxon>
        <taxon>Helotiaceae</taxon>
        <taxon>Hymenoscyphus</taxon>
    </lineage>
</organism>
<accession>A0A9N9QC26</accession>
<proteinExistence type="predicted"/>
<dbReference type="Proteomes" id="UP000701801">
    <property type="component" value="Unassembled WGS sequence"/>
</dbReference>
<dbReference type="EMBL" id="CAJVRM010000684">
    <property type="protein sequence ID" value="CAG8982709.1"/>
    <property type="molecule type" value="Genomic_DNA"/>
</dbReference>
<dbReference type="AlphaFoldDB" id="A0A9N9QC26"/>